<evidence type="ECO:0000256" key="2">
    <source>
        <dbReference type="ARBA" id="ARBA00022777"/>
    </source>
</evidence>
<dbReference type="GeneID" id="28976107"/>
<dbReference type="GO" id="GO:0005997">
    <property type="term" value="P:xylulose metabolic process"/>
    <property type="evidence" value="ECO:0007669"/>
    <property type="project" value="TreeGrafter"/>
</dbReference>
<feature type="region of interest" description="Disordered" evidence="3">
    <location>
        <begin position="1"/>
        <end position="32"/>
    </location>
</feature>
<reference evidence="4 5" key="1">
    <citation type="journal article" date="2015" name="Front. Microbiol.">
        <title>Genome sequence of the plant growth promoting endophytic yeast Rhodotorula graminis WP1.</title>
        <authorList>
            <person name="Firrincieli A."/>
            <person name="Otillar R."/>
            <person name="Salamov A."/>
            <person name="Schmutz J."/>
            <person name="Khan Z."/>
            <person name="Redman R.S."/>
            <person name="Fleck N.D."/>
            <person name="Lindquist E."/>
            <person name="Grigoriev I.V."/>
            <person name="Doty S.L."/>
        </authorList>
    </citation>
    <scope>NUCLEOTIDE SEQUENCE [LARGE SCALE GENOMIC DNA]</scope>
    <source>
        <strain evidence="4 5">WP1</strain>
    </source>
</reference>
<feature type="compositionally biased region" description="Low complexity" evidence="3">
    <location>
        <begin position="1"/>
        <end position="29"/>
    </location>
</feature>
<dbReference type="EMBL" id="KQ474073">
    <property type="protein sequence ID" value="KPV78672.1"/>
    <property type="molecule type" value="Genomic_DNA"/>
</dbReference>
<feature type="region of interest" description="Disordered" evidence="3">
    <location>
        <begin position="200"/>
        <end position="235"/>
    </location>
</feature>
<protein>
    <submittedName>
        <fullName evidence="4">Uncharacterized protein</fullName>
    </submittedName>
</protein>
<feature type="compositionally biased region" description="Low complexity" evidence="3">
    <location>
        <begin position="721"/>
        <end position="757"/>
    </location>
</feature>
<dbReference type="PANTHER" id="PTHR10196">
    <property type="entry name" value="SUGAR KINASE"/>
    <property type="match status" value="1"/>
</dbReference>
<sequence>MQRLVSPACPAAPHLSPSAPASSIGSPSPAALPPPLVPTEHPLFLSIDASSSEVVRACVLDERLRVVWTEEVSLDVDLASYGIRHGVYTLGDSVTCPSEARLHALDLVLEKLAREGPDPTLLGRVVAISGAGQPHTLHYLSPSFPSLLSALSHTPCARISSILTADRAFSLAHPPTSGDSSAAPQVRELELHCGDSAASISASMHEEEEGGSGRESVAQRRERGRVEMARRTGSRATARSAAAQLLRVVQMDQGIGQELERGQVLGGSGVLGGTDRVVLEGGLFASVFLGRYAPTDAADACSTNLFDPVGAKWDDDLLAFVGSGGSKMGEGAQAAGERLRALLGEVEVDGGVELGKISPFFVKRFGFSPNCIIVPFSGSDPSAFLSFPLSTSASPSHRDALLSLSSVADTDTLAVSIARFVPDPERSVVRHPAKAWWELGPVKGKGKGRERVEKVDEQDEEGTPDFVAFISSRDAGIGRALARDMYCNGQWPVFAHLSAIVPHGGTIGLDDKHFSFFFPHGEATSAQGLVRFAHGARVTEFVDRKINPRLLVESQVMSLRIRLAHLYRSLLADDDPSLASLRPHDPLGFPARSSAFSPSHLILVGEAAENPALSSLVSTIFHSPTFLPLAGGLKSCALGQVGLKGGEAHAEFEQDRQKTTAAALGSAYKAAWAHARAAHGVKVPFATFLSRAVEAQALEIDGGSASTTSAGAKVEQHHRSGGSSAAASRPSTASASASGSGSGSGAATSTSALSRLSLPRHGHSEGNGSRSGLEQRSSPAAFGAHALGSSRDGGGLEDQQEGAGGGRGPTGELAPDPPGLSLVAVPDQHEAKYYDSMLPEFVRLERAALKGLV</sequence>
<evidence type="ECO:0000256" key="1">
    <source>
        <dbReference type="ARBA" id="ARBA00022679"/>
    </source>
</evidence>
<evidence type="ECO:0000256" key="3">
    <source>
        <dbReference type="SAM" id="MobiDB-lite"/>
    </source>
</evidence>
<dbReference type="Gene3D" id="3.30.420.40">
    <property type="match status" value="2"/>
</dbReference>
<name>A0A194SDK0_RHOGW</name>
<evidence type="ECO:0000313" key="5">
    <source>
        <dbReference type="Proteomes" id="UP000053890"/>
    </source>
</evidence>
<accession>A0A194SDK0</accession>
<dbReference type="STRING" id="578459.A0A194SDK0"/>
<dbReference type="GO" id="GO:0004856">
    <property type="term" value="F:D-xylulokinase activity"/>
    <property type="evidence" value="ECO:0007669"/>
    <property type="project" value="TreeGrafter"/>
</dbReference>
<keyword evidence="5" id="KW-1185">Reference proteome</keyword>
<dbReference type="OrthoDB" id="1728974at2759"/>
<proteinExistence type="predicted"/>
<keyword evidence="1" id="KW-0808">Transferase</keyword>
<keyword evidence="2" id="KW-0418">Kinase</keyword>
<dbReference type="OMA" id="RWVWGKE"/>
<dbReference type="RefSeq" id="XP_018274721.1">
    <property type="nucleotide sequence ID" value="XM_018415659.1"/>
</dbReference>
<organism evidence="4 5">
    <name type="scientific">Rhodotorula graminis (strain WP1)</name>
    <dbReference type="NCBI Taxonomy" id="578459"/>
    <lineage>
        <taxon>Eukaryota</taxon>
        <taxon>Fungi</taxon>
        <taxon>Dikarya</taxon>
        <taxon>Basidiomycota</taxon>
        <taxon>Pucciniomycotina</taxon>
        <taxon>Microbotryomycetes</taxon>
        <taxon>Sporidiobolales</taxon>
        <taxon>Sporidiobolaceae</taxon>
        <taxon>Rhodotorula</taxon>
    </lineage>
</organism>
<dbReference type="Proteomes" id="UP000053890">
    <property type="component" value="Unassembled WGS sequence"/>
</dbReference>
<dbReference type="AlphaFoldDB" id="A0A194SDK0"/>
<dbReference type="PANTHER" id="PTHR10196:SF57">
    <property type="entry name" value="XYLULOSE KINASE"/>
    <property type="match status" value="1"/>
</dbReference>
<feature type="compositionally biased region" description="Polar residues" evidence="3">
    <location>
        <begin position="766"/>
        <end position="778"/>
    </location>
</feature>
<dbReference type="GO" id="GO:0005829">
    <property type="term" value="C:cytosol"/>
    <property type="evidence" value="ECO:0007669"/>
    <property type="project" value="TreeGrafter"/>
</dbReference>
<feature type="region of interest" description="Disordered" evidence="3">
    <location>
        <begin position="704"/>
        <end position="823"/>
    </location>
</feature>
<gene>
    <name evidence="4" type="ORF">RHOBADRAFT_51111</name>
</gene>
<evidence type="ECO:0000313" key="4">
    <source>
        <dbReference type="EMBL" id="KPV78672.1"/>
    </source>
</evidence>
<feature type="compositionally biased region" description="Basic and acidic residues" evidence="3">
    <location>
        <begin position="217"/>
        <end position="230"/>
    </location>
</feature>